<comment type="similarity">
    <text evidence="1">Belongs to the RelE toxin family.</text>
</comment>
<dbReference type="InterPro" id="IPR035093">
    <property type="entry name" value="RelE/ParE_toxin_dom_sf"/>
</dbReference>
<organism evidence="3 4">
    <name type="scientific">Hymenobacter ruricola</name>
    <dbReference type="NCBI Taxonomy" id="2791023"/>
    <lineage>
        <taxon>Bacteria</taxon>
        <taxon>Pseudomonadati</taxon>
        <taxon>Bacteroidota</taxon>
        <taxon>Cytophagia</taxon>
        <taxon>Cytophagales</taxon>
        <taxon>Hymenobacteraceae</taxon>
        <taxon>Hymenobacter</taxon>
    </lineage>
</organism>
<dbReference type="Proteomes" id="UP000618931">
    <property type="component" value="Unassembled WGS sequence"/>
</dbReference>
<evidence type="ECO:0000313" key="4">
    <source>
        <dbReference type="Proteomes" id="UP000618931"/>
    </source>
</evidence>
<dbReference type="RefSeq" id="WP_196291369.1">
    <property type="nucleotide sequence ID" value="NZ_JADQDM010000001.1"/>
</dbReference>
<evidence type="ECO:0000256" key="2">
    <source>
        <dbReference type="ARBA" id="ARBA00022649"/>
    </source>
</evidence>
<reference evidence="3 4" key="1">
    <citation type="submission" date="2020-11" db="EMBL/GenBank/DDBJ databases">
        <authorList>
            <person name="Kim M.K."/>
        </authorList>
    </citation>
    <scope>NUCLEOTIDE SEQUENCE [LARGE SCALE GENOMIC DNA]</scope>
    <source>
        <strain evidence="3 4">BT662</strain>
    </source>
</reference>
<evidence type="ECO:0000256" key="1">
    <source>
        <dbReference type="ARBA" id="ARBA00006226"/>
    </source>
</evidence>
<accession>A0ABS0HYY2</accession>
<proteinExistence type="inferred from homology"/>
<gene>
    <name evidence="3" type="ORF">I2H31_02240</name>
</gene>
<dbReference type="InterPro" id="IPR007712">
    <property type="entry name" value="RelE/ParE_toxin"/>
</dbReference>
<dbReference type="Gene3D" id="3.30.2310.20">
    <property type="entry name" value="RelE-like"/>
    <property type="match status" value="1"/>
</dbReference>
<evidence type="ECO:0000313" key="3">
    <source>
        <dbReference type="EMBL" id="MBF9219911.1"/>
    </source>
</evidence>
<dbReference type="PANTHER" id="PTHR33755">
    <property type="entry name" value="TOXIN PARE1-RELATED"/>
    <property type="match status" value="1"/>
</dbReference>
<dbReference type="EMBL" id="JADQDM010000001">
    <property type="protein sequence ID" value="MBF9219911.1"/>
    <property type="molecule type" value="Genomic_DNA"/>
</dbReference>
<dbReference type="Pfam" id="PF05016">
    <property type="entry name" value="ParE_toxin"/>
    <property type="match status" value="1"/>
</dbReference>
<keyword evidence="4" id="KW-1185">Reference proteome</keyword>
<dbReference type="InterPro" id="IPR051803">
    <property type="entry name" value="TA_system_RelE-like_toxin"/>
</dbReference>
<keyword evidence="2" id="KW-1277">Toxin-antitoxin system</keyword>
<protein>
    <submittedName>
        <fullName evidence="3">Type II toxin-antitoxin system RelE/ParE family toxin</fullName>
    </submittedName>
</protein>
<comment type="caution">
    <text evidence="3">The sequence shown here is derived from an EMBL/GenBank/DDBJ whole genome shotgun (WGS) entry which is preliminary data.</text>
</comment>
<sequence>MVKVRWSRRIIAEIHEAREYLLPYAPASAERLTNEIFAKGVLLEQQPLLGRVVPEAKRPEVRELFYKKYRVVYRLVSDSEILMLTLHPALRPLVVDALSGE</sequence>
<name>A0ABS0HYY2_9BACT</name>
<dbReference type="PANTHER" id="PTHR33755:SF5">
    <property type="entry name" value="TYPE II TOXIN-ANTITOXIN SYSTEM RELE_PARE FAMILY TOXIN"/>
    <property type="match status" value="1"/>
</dbReference>